<dbReference type="Pfam" id="PF00402">
    <property type="entry name" value="Calponin"/>
    <property type="match status" value="1"/>
</dbReference>
<feature type="compositionally biased region" description="Basic and acidic residues" evidence="2">
    <location>
        <begin position="59"/>
        <end position="75"/>
    </location>
</feature>
<sequence length="104" mass="11289">MENIGKFLDGCYSYGVARSDLFQTVDLFENQNMTQVVVGLHALGRKAGAKGKRGIGPKESQENKRSFTEEQRRAGEGVIGLQMGTNKGPSQAGLNFGKIRAIID</sequence>
<evidence type="ECO:0000256" key="2">
    <source>
        <dbReference type="SAM" id="MobiDB-lite"/>
    </source>
</evidence>
<evidence type="ECO:0000313" key="3">
    <source>
        <dbReference type="EMBL" id="CAH1785931.1"/>
    </source>
</evidence>
<proteinExistence type="inferred from homology"/>
<dbReference type="GO" id="GO:0015629">
    <property type="term" value="C:actin cytoskeleton"/>
    <property type="evidence" value="ECO:0007669"/>
    <property type="project" value="TreeGrafter"/>
</dbReference>
<dbReference type="InterPro" id="IPR050606">
    <property type="entry name" value="Calponin-like"/>
</dbReference>
<organism evidence="3 4">
    <name type="scientific">Owenia fusiformis</name>
    <name type="common">Polychaete worm</name>
    <dbReference type="NCBI Taxonomy" id="6347"/>
    <lineage>
        <taxon>Eukaryota</taxon>
        <taxon>Metazoa</taxon>
        <taxon>Spiralia</taxon>
        <taxon>Lophotrochozoa</taxon>
        <taxon>Annelida</taxon>
        <taxon>Polychaeta</taxon>
        <taxon>Sedentaria</taxon>
        <taxon>Canalipalpata</taxon>
        <taxon>Sabellida</taxon>
        <taxon>Oweniida</taxon>
        <taxon>Oweniidae</taxon>
        <taxon>Owenia</taxon>
    </lineage>
</organism>
<dbReference type="AlphaFoldDB" id="A0A8J1U3T8"/>
<dbReference type="SUPFAM" id="SSF47576">
    <property type="entry name" value="Calponin-homology domain, CH-domain"/>
    <property type="match status" value="1"/>
</dbReference>
<dbReference type="InterPro" id="IPR003096">
    <property type="entry name" value="SM22_calponin"/>
</dbReference>
<accession>A0A8J1U3T8</accession>
<dbReference type="OrthoDB" id="21595at2759"/>
<dbReference type="PROSITE" id="PS01052">
    <property type="entry name" value="CALPONIN_1"/>
    <property type="match status" value="1"/>
</dbReference>
<comment type="similarity">
    <text evidence="1">Belongs to the calponin family.</text>
</comment>
<dbReference type="GO" id="GO:0051015">
    <property type="term" value="F:actin filament binding"/>
    <property type="evidence" value="ECO:0007669"/>
    <property type="project" value="TreeGrafter"/>
</dbReference>
<feature type="region of interest" description="Disordered" evidence="2">
    <location>
        <begin position="48"/>
        <end position="86"/>
    </location>
</feature>
<keyword evidence="4" id="KW-1185">Reference proteome</keyword>
<dbReference type="PROSITE" id="PS51122">
    <property type="entry name" value="CALPONIN_2"/>
    <property type="match status" value="1"/>
</dbReference>
<gene>
    <name evidence="3" type="ORF">OFUS_LOCUS11925</name>
</gene>
<comment type="caution">
    <text evidence="3">The sequence shown here is derived from an EMBL/GenBank/DDBJ whole genome shotgun (WGS) entry which is preliminary data.</text>
</comment>
<dbReference type="InterPro" id="IPR036872">
    <property type="entry name" value="CH_dom_sf"/>
</dbReference>
<evidence type="ECO:0000313" key="4">
    <source>
        <dbReference type="Proteomes" id="UP000749559"/>
    </source>
</evidence>
<dbReference type="Proteomes" id="UP000749559">
    <property type="component" value="Unassembled WGS sequence"/>
</dbReference>
<dbReference type="PANTHER" id="PTHR47385:SF14">
    <property type="entry name" value="TRANSGELIN"/>
    <property type="match status" value="1"/>
</dbReference>
<dbReference type="PRINTS" id="PR00888">
    <property type="entry name" value="SM22CALPONIN"/>
</dbReference>
<protein>
    <submittedName>
        <fullName evidence="3">Uncharacterized protein</fullName>
    </submittedName>
</protein>
<reference evidence="3" key="1">
    <citation type="submission" date="2022-03" db="EMBL/GenBank/DDBJ databases">
        <authorList>
            <person name="Martin C."/>
        </authorList>
    </citation>
    <scope>NUCLEOTIDE SEQUENCE</scope>
</reference>
<name>A0A8J1U3T8_OWEFU</name>
<dbReference type="EMBL" id="CAIIXF020000006">
    <property type="protein sequence ID" value="CAH1785931.1"/>
    <property type="molecule type" value="Genomic_DNA"/>
</dbReference>
<dbReference type="Gene3D" id="1.10.418.10">
    <property type="entry name" value="Calponin-like domain"/>
    <property type="match status" value="1"/>
</dbReference>
<dbReference type="PANTHER" id="PTHR47385">
    <property type="entry name" value="CALPONIN"/>
    <property type="match status" value="1"/>
</dbReference>
<evidence type="ECO:0000256" key="1">
    <source>
        <dbReference type="ARBA" id="ARBA00009631"/>
    </source>
</evidence>
<dbReference type="InterPro" id="IPR000557">
    <property type="entry name" value="Calponin_repeat"/>
</dbReference>
<dbReference type="GO" id="GO:0007015">
    <property type="term" value="P:actin filament organization"/>
    <property type="evidence" value="ECO:0007669"/>
    <property type="project" value="TreeGrafter"/>
</dbReference>